<gene>
    <name evidence="1" type="ORF">BCR33DRAFT_758762</name>
</gene>
<dbReference type="EMBL" id="MCGO01000043">
    <property type="protein sequence ID" value="ORY38567.1"/>
    <property type="molecule type" value="Genomic_DNA"/>
</dbReference>
<comment type="caution">
    <text evidence="1">The sequence shown here is derived from an EMBL/GenBank/DDBJ whole genome shotgun (WGS) entry which is preliminary data.</text>
</comment>
<protein>
    <submittedName>
        <fullName evidence="1">Uncharacterized protein</fullName>
    </submittedName>
</protein>
<dbReference type="PANTHER" id="PTHR28052">
    <property type="entry name" value="UPF0545 PROTEIN C22ORF39"/>
    <property type="match status" value="1"/>
</dbReference>
<organism evidence="1 2">
    <name type="scientific">Rhizoclosmatium globosum</name>
    <dbReference type="NCBI Taxonomy" id="329046"/>
    <lineage>
        <taxon>Eukaryota</taxon>
        <taxon>Fungi</taxon>
        <taxon>Fungi incertae sedis</taxon>
        <taxon>Chytridiomycota</taxon>
        <taxon>Chytridiomycota incertae sedis</taxon>
        <taxon>Chytridiomycetes</taxon>
        <taxon>Chytridiales</taxon>
        <taxon>Chytriomycetaceae</taxon>
        <taxon>Rhizoclosmatium</taxon>
    </lineage>
</organism>
<dbReference type="PANTHER" id="PTHR28052:SF1">
    <property type="entry name" value="UPF0545 PROTEIN C22ORF39"/>
    <property type="match status" value="1"/>
</dbReference>
<sequence length="105" mass="12319">MSTVTEDKIELPSVWRALDTLQLCYTVIPQMKHYYRYGTFRDCAQARRDLTFAMSLKSKSEEEAMAIVRERDETHYRTKITERSSIGVWTLRSEPPANFPPKQSK</sequence>
<reference evidence="1 2" key="1">
    <citation type="submission" date="2016-07" db="EMBL/GenBank/DDBJ databases">
        <title>Pervasive Adenine N6-methylation of Active Genes in Fungi.</title>
        <authorList>
            <consortium name="DOE Joint Genome Institute"/>
            <person name="Mondo S.J."/>
            <person name="Dannebaum R.O."/>
            <person name="Kuo R.C."/>
            <person name="Labutti K."/>
            <person name="Haridas S."/>
            <person name="Kuo A."/>
            <person name="Salamov A."/>
            <person name="Ahrendt S.R."/>
            <person name="Lipzen A."/>
            <person name="Sullivan W."/>
            <person name="Andreopoulos W.B."/>
            <person name="Clum A."/>
            <person name="Lindquist E."/>
            <person name="Daum C."/>
            <person name="Ramamoorthy G.K."/>
            <person name="Gryganskyi A."/>
            <person name="Culley D."/>
            <person name="Magnuson J.K."/>
            <person name="James T.Y."/>
            <person name="O'Malley M.A."/>
            <person name="Stajich J.E."/>
            <person name="Spatafora J.W."/>
            <person name="Visel A."/>
            <person name="Grigoriev I.V."/>
        </authorList>
    </citation>
    <scope>NUCLEOTIDE SEQUENCE [LARGE SCALE GENOMIC DNA]</scope>
    <source>
        <strain evidence="1 2">JEL800</strain>
    </source>
</reference>
<dbReference type="Proteomes" id="UP000193642">
    <property type="component" value="Unassembled WGS sequence"/>
</dbReference>
<evidence type="ECO:0000313" key="1">
    <source>
        <dbReference type="EMBL" id="ORY38567.1"/>
    </source>
</evidence>
<dbReference type="STRING" id="329046.A0A1Y2BVB5"/>
<accession>A0A1Y2BVB5</accession>
<dbReference type="InterPro" id="IPR021475">
    <property type="entry name" value="Pants/Emi1-like"/>
</dbReference>
<proteinExistence type="predicted"/>
<dbReference type="OrthoDB" id="2017405at2759"/>
<name>A0A1Y2BVB5_9FUNG</name>
<evidence type="ECO:0000313" key="2">
    <source>
        <dbReference type="Proteomes" id="UP000193642"/>
    </source>
</evidence>
<dbReference type="AlphaFoldDB" id="A0A1Y2BVB5"/>
<dbReference type="Pfam" id="PF11326">
    <property type="entry name" value="PANTS-like"/>
    <property type="match status" value="1"/>
</dbReference>
<keyword evidence="2" id="KW-1185">Reference proteome</keyword>